<gene>
    <name evidence="5" type="primary">yjjJ</name>
    <name evidence="5" type="ORF">JIN87_01925</name>
</gene>
<dbReference type="Gene3D" id="1.10.10.10">
    <property type="entry name" value="Winged helix-like DNA-binding domain superfamily/Winged helix DNA-binding domain"/>
    <property type="match status" value="1"/>
</dbReference>
<evidence type="ECO:0000256" key="1">
    <source>
        <dbReference type="ARBA" id="ARBA00010164"/>
    </source>
</evidence>
<dbReference type="Proteomes" id="UP000617628">
    <property type="component" value="Unassembled WGS sequence"/>
</dbReference>
<reference evidence="5" key="1">
    <citation type="submission" date="2021-01" db="EMBL/GenBank/DDBJ databases">
        <title>Modified the classification status of verrucomicrobia.</title>
        <authorList>
            <person name="Feng X."/>
        </authorList>
    </citation>
    <scope>NUCLEOTIDE SEQUENCE</scope>
    <source>
        <strain evidence="5">KCTC 13126</strain>
    </source>
</reference>
<organism evidence="5 6">
    <name type="scientific">Pelagicoccus mobilis</name>
    <dbReference type="NCBI Taxonomy" id="415221"/>
    <lineage>
        <taxon>Bacteria</taxon>
        <taxon>Pseudomonadati</taxon>
        <taxon>Verrucomicrobiota</taxon>
        <taxon>Opitutia</taxon>
        <taxon>Puniceicoccales</taxon>
        <taxon>Pelagicoccaceae</taxon>
        <taxon>Pelagicoccus</taxon>
    </lineage>
</organism>
<keyword evidence="2" id="KW-0808">Transferase</keyword>
<dbReference type="AlphaFoldDB" id="A0A934VPJ8"/>
<evidence type="ECO:0000313" key="5">
    <source>
        <dbReference type="EMBL" id="MBK1875603.1"/>
    </source>
</evidence>
<name>A0A934VPJ8_9BACT</name>
<dbReference type="Pfam" id="PF07804">
    <property type="entry name" value="HipA_C"/>
    <property type="match status" value="1"/>
</dbReference>
<dbReference type="GO" id="GO:0005829">
    <property type="term" value="C:cytosol"/>
    <property type="evidence" value="ECO:0007669"/>
    <property type="project" value="TreeGrafter"/>
</dbReference>
<evidence type="ECO:0000256" key="3">
    <source>
        <dbReference type="ARBA" id="ARBA00022777"/>
    </source>
</evidence>
<feature type="domain" description="HipA-like C-terminal" evidence="4">
    <location>
        <begin position="220"/>
        <end position="423"/>
    </location>
</feature>
<dbReference type="NCBIfam" id="NF007297">
    <property type="entry name" value="PRK09775.1"/>
    <property type="match status" value="1"/>
</dbReference>
<evidence type="ECO:0000259" key="4">
    <source>
        <dbReference type="Pfam" id="PF07804"/>
    </source>
</evidence>
<comment type="caution">
    <text evidence="5">The sequence shown here is derived from an EMBL/GenBank/DDBJ whole genome shotgun (WGS) entry which is preliminary data.</text>
</comment>
<comment type="similarity">
    <text evidence="1">Belongs to the HipA Ser/Thr kinase family.</text>
</comment>
<protein>
    <submittedName>
        <fullName evidence="5">Type II toxin-antitoxin system HipA family toxin YjjJ</fullName>
    </submittedName>
</protein>
<dbReference type="PANTHER" id="PTHR37419">
    <property type="entry name" value="SERINE/THREONINE-PROTEIN KINASE TOXIN HIPA"/>
    <property type="match status" value="1"/>
</dbReference>
<dbReference type="PANTHER" id="PTHR37419:SF8">
    <property type="entry name" value="TOXIN YJJJ"/>
    <property type="match status" value="1"/>
</dbReference>
<sequence>MGSKHTDKIERLLSTRGSLSAADIARELEVSQPTVSRVLKASSNVLRIGQTRGARYALPRALSGDETSWKLYHVDTDGQAQVAGTLHALHQGEFFLEPNWIDENFAYLLTGEDHPQLFPDLPWFLEDMRPQGYLGRLLTHTHGPTLGIGTNPENWTIDESVKAILAYGEDTPGNFILGGQAIDSFLDKRSRSEFIDEPDRREHYDLIADHITNDGELPNSSAGGEQPKFTTCIRDPKDRFRHAIVKFSGPLQTDAGRRWYDLLAAEALASEELANIGFPTARSQFIESDQRAYLEVERFDRSGRYGRIATLSLRSLIAGLGGELEQRWSGACQTLVRQGWLSQADADRAATYEHFGRLIGNSDMHLGNLSVFLSPELPLTLCPVYDMLPMRYAPHRSGDLPTTPIEVRPPRPEERPQWLPAAQAASRFWSRFEEKTHSSSTLRETARTNLGRITSILSALS</sequence>
<dbReference type="RefSeq" id="WP_200353821.1">
    <property type="nucleotide sequence ID" value="NZ_JAENIL010000003.1"/>
</dbReference>
<dbReference type="InterPro" id="IPR012893">
    <property type="entry name" value="HipA-like_C"/>
</dbReference>
<evidence type="ECO:0000313" key="6">
    <source>
        <dbReference type="Proteomes" id="UP000617628"/>
    </source>
</evidence>
<dbReference type="InterPro" id="IPR036388">
    <property type="entry name" value="WH-like_DNA-bd_sf"/>
</dbReference>
<accession>A0A934VPJ8</accession>
<dbReference type="InterPro" id="IPR052028">
    <property type="entry name" value="HipA_Ser/Thr_kinase"/>
</dbReference>
<proteinExistence type="inferred from homology"/>
<keyword evidence="3" id="KW-0418">Kinase</keyword>
<dbReference type="EMBL" id="JAENIL010000003">
    <property type="protein sequence ID" value="MBK1875603.1"/>
    <property type="molecule type" value="Genomic_DNA"/>
</dbReference>
<evidence type="ECO:0000256" key="2">
    <source>
        <dbReference type="ARBA" id="ARBA00022679"/>
    </source>
</evidence>
<dbReference type="GO" id="GO:0004674">
    <property type="term" value="F:protein serine/threonine kinase activity"/>
    <property type="evidence" value="ECO:0007669"/>
    <property type="project" value="TreeGrafter"/>
</dbReference>
<keyword evidence="6" id="KW-1185">Reference proteome</keyword>